<evidence type="ECO:0000256" key="9">
    <source>
        <dbReference type="ARBA" id="ARBA00055200"/>
    </source>
</evidence>
<proteinExistence type="inferred from homology"/>
<evidence type="ECO:0000313" key="12">
    <source>
        <dbReference type="Proteomes" id="UP001324427"/>
    </source>
</evidence>
<dbReference type="InterPro" id="IPR002759">
    <property type="entry name" value="Pop5/Rpp14/Rnp2-like"/>
</dbReference>
<evidence type="ECO:0000256" key="5">
    <source>
        <dbReference type="ARBA" id="ARBA00022694"/>
    </source>
</evidence>
<keyword evidence="5" id="KW-0819">tRNA processing</keyword>
<reference evidence="11 12" key="1">
    <citation type="submission" date="2021-11" db="EMBL/GenBank/DDBJ databases">
        <title>Black yeast isolated from Biological Soil Crust.</title>
        <authorList>
            <person name="Kurbessoian T."/>
        </authorList>
    </citation>
    <scope>NUCLEOTIDE SEQUENCE [LARGE SCALE GENOMIC DNA]</scope>
    <source>
        <strain evidence="11 12">CCFEE 5522</strain>
    </source>
</reference>
<dbReference type="PANTHER" id="PTHR15441">
    <property type="entry name" value="RIBONUCLEASE P PROTEIN SUBUNIT P14"/>
    <property type="match status" value="1"/>
</dbReference>
<protein>
    <recommendedName>
        <fullName evidence="8">Ribonuclease P/MRP protein subunit POP5</fullName>
        <ecNumber evidence="4">3.1.26.5</ecNumber>
    </recommendedName>
</protein>
<dbReference type="EC" id="3.1.26.5" evidence="4"/>
<name>A0AAV9JGV5_9PEZI</name>
<evidence type="ECO:0000256" key="8">
    <source>
        <dbReference type="ARBA" id="ARBA00044198"/>
    </source>
</evidence>
<dbReference type="EMBL" id="JAVFHQ010000025">
    <property type="protein sequence ID" value="KAK4544341.1"/>
    <property type="molecule type" value="Genomic_DNA"/>
</dbReference>
<evidence type="ECO:0000256" key="1">
    <source>
        <dbReference type="ARBA" id="ARBA00000928"/>
    </source>
</evidence>
<feature type="compositionally biased region" description="Acidic residues" evidence="10">
    <location>
        <begin position="190"/>
        <end position="200"/>
    </location>
</feature>
<dbReference type="GO" id="GO:0001682">
    <property type="term" value="P:tRNA 5'-leader removal"/>
    <property type="evidence" value="ECO:0007669"/>
    <property type="project" value="InterPro"/>
</dbReference>
<dbReference type="InterPro" id="IPR038085">
    <property type="entry name" value="Rnp2-like_sf"/>
</dbReference>
<dbReference type="GO" id="GO:0000460">
    <property type="term" value="P:maturation of 5.8S rRNA"/>
    <property type="evidence" value="ECO:0007669"/>
    <property type="project" value="UniProtKB-ARBA"/>
</dbReference>
<evidence type="ECO:0000256" key="2">
    <source>
        <dbReference type="ARBA" id="ARBA00004123"/>
    </source>
</evidence>
<keyword evidence="12" id="KW-1185">Reference proteome</keyword>
<dbReference type="AlphaFoldDB" id="A0AAV9JGV5"/>
<feature type="region of interest" description="Disordered" evidence="10">
    <location>
        <begin position="170"/>
        <end position="200"/>
    </location>
</feature>
<dbReference type="Pfam" id="PF01900">
    <property type="entry name" value="RNase_P_Rpp14"/>
    <property type="match status" value="1"/>
</dbReference>
<dbReference type="GO" id="GO:0000172">
    <property type="term" value="C:ribonuclease MRP complex"/>
    <property type="evidence" value="ECO:0007669"/>
    <property type="project" value="TreeGrafter"/>
</dbReference>
<dbReference type="SUPFAM" id="SSF160350">
    <property type="entry name" value="Rnp2-like"/>
    <property type="match status" value="1"/>
</dbReference>
<feature type="compositionally biased region" description="Acidic residues" evidence="10">
    <location>
        <begin position="170"/>
        <end position="182"/>
    </location>
</feature>
<dbReference type="PANTHER" id="PTHR15441:SF2">
    <property type="entry name" value="RIBONUCLEASE P_MRP PROTEIN SUBUNIT POP5"/>
    <property type="match status" value="1"/>
</dbReference>
<evidence type="ECO:0000256" key="10">
    <source>
        <dbReference type="SAM" id="MobiDB-lite"/>
    </source>
</evidence>
<organism evidence="11 12">
    <name type="scientific">Oleoguttula mirabilis</name>
    <dbReference type="NCBI Taxonomy" id="1507867"/>
    <lineage>
        <taxon>Eukaryota</taxon>
        <taxon>Fungi</taxon>
        <taxon>Dikarya</taxon>
        <taxon>Ascomycota</taxon>
        <taxon>Pezizomycotina</taxon>
        <taxon>Dothideomycetes</taxon>
        <taxon>Dothideomycetidae</taxon>
        <taxon>Mycosphaerellales</taxon>
        <taxon>Teratosphaeriaceae</taxon>
        <taxon>Oleoguttula</taxon>
    </lineage>
</organism>
<dbReference type="GO" id="GO:0004526">
    <property type="term" value="F:ribonuclease P activity"/>
    <property type="evidence" value="ECO:0007669"/>
    <property type="project" value="UniProtKB-EC"/>
</dbReference>
<evidence type="ECO:0000256" key="6">
    <source>
        <dbReference type="ARBA" id="ARBA00022801"/>
    </source>
</evidence>
<evidence type="ECO:0000313" key="11">
    <source>
        <dbReference type="EMBL" id="KAK4544341.1"/>
    </source>
</evidence>
<evidence type="ECO:0000256" key="7">
    <source>
        <dbReference type="ARBA" id="ARBA00023242"/>
    </source>
</evidence>
<keyword evidence="6" id="KW-0378">Hydrolase</keyword>
<dbReference type="Proteomes" id="UP001324427">
    <property type="component" value="Unassembled WGS sequence"/>
</dbReference>
<sequence>MVRIKHRYLLLNILYPDQKTANVRIAGRPGEQDVPYSVQFRQPSSDQLTPQILLRIIRDGVATLFGDYGSGKVSSSLQIKYFSPATSTAIIRISRDHYRLVWAALSFVTRLPKPLDQPCVIQVVRVSGTIKKAEEEAIRRARISIRRAQRAGKGKDVVVAAASGVQAVEGADEDDDFGMMDGIEDHDAPGEAEEDSDEAG</sequence>
<dbReference type="Gene3D" id="3.30.70.3250">
    <property type="entry name" value="Ribonuclease P, Pop5 subunit"/>
    <property type="match status" value="1"/>
</dbReference>
<evidence type="ECO:0000256" key="3">
    <source>
        <dbReference type="ARBA" id="ARBA00010800"/>
    </source>
</evidence>
<comment type="catalytic activity">
    <reaction evidence="1">
        <text>Endonucleolytic cleavage of RNA, removing 5'-extranucleotides from tRNA precursor.</text>
        <dbReference type="EC" id="3.1.26.5"/>
    </reaction>
</comment>
<dbReference type="GO" id="GO:0030681">
    <property type="term" value="C:multimeric ribonuclease P complex"/>
    <property type="evidence" value="ECO:0007669"/>
    <property type="project" value="TreeGrafter"/>
</dbReference>
<comment type="caution">
    <text evidence="11">The sequence shown here is derived from an EMBL/GenBank/DDBJ whole genome shotgun (WGS) entry which is preliminary data.</text>
</comment>
<accession>A0AAV9JGV5</accession>
<gene>
    <name evidence="11" type="ORF">LTR36_004232</name>
</gene>
<comment type="subcellular location">
    <subcellularLocation>
        <location evidence="2">Nucleus</location>
    </subcellularLocation>
</comment>
<dbReference type="GO" id="GO:0005730">
    <property type="term" value="C:nucleolus"/>
    <property type="evidence" value="ECO:0007669"/>
    <property type="project" value="TreeGrafter"/>
</dbReference>
<comment type="similarity">
    <text evidence="3">Belongs to the eukaryotic/archaeal RNase P protein component 2 family.</text>
</comment>
<dbReference type="GO" id="GO:0033204">
    <property type="term" value="F:ribonuclease P RNA binding"/>
    <property type="evidence" value="ECO:0007669"/>
    <property type="project" value="TreeGrafter"/>
</dbReference>
<keyword evidence="7" id="KW-0539">Nucleus</keyword>
<comment type="function">
    <text evidence="9">Component of ribonuclease P, a protein complex that generates mature tRNA molecules by cleaving their 5'-ends. Also a component of RNase MRP, which cleaves pre-rRNA sequences.</text>
</comment>
<evidence type="ECO:0000256" key="4">
    <source>
        <dbReference type="ARBA" id="ARBA00012179"/>
    </source>
</evidence>
<dbReference type="FunFam" id="3.30.70.3250:FF:000004">
    <property type="entry name" value="Ribonuclease P/MRP protein subunit POP5"/>
    <property type="match status" value="1"/>
</dbReference>